<evidence type="ECO:0000259" key="1">
    <source>
        <dbReference type="SMART" id="SM00460"/>
    </source>
</evidence>
<dbReference type="OrthoDB" id="9804872at2"/>
<reference evidence="2 3" key="1">
    <citation type="submission" date="2018-11" db="EMBL/GenBank/DDBJ databases">
        <title>Pseudaminobacter arsenicus sp. nov., an arsenic-resistant bacterium isolated from arsenic-rich aquifers.</title>
        <authorList>
            <person name="Mu Y."/>
        </authorList>
    </citation>
    <scope>NUCLEOTIDE SEQUENCE [LARGE SCALE GENOMIC DNA]</scope>
    <source>
        <strain evidence="2 3">CB3</strain>
    </source>
</reference>
<dbReference type="AlphaFoldDB" id="A0A432V4M5"/>
<accession>A0A432V4M5</accession>
<evidence type="ECO:0000313" key="3">
    <source>
        <dbReference type="Proteomes" id="UP000281647"/>
    </source>
</evidence>
<keyword evidence="3" id="KW-1185">Reference proteome</keyword>
<dbReference type="Proteomes" id="UP000281647">
    <property type="component" value="Unassembled WGS sequence"/>
</dbReference>
<dbReference type="EMBL" id="RKST01000014">
    <property type="protein sequence ID" value="RUM97099.1"/>
    <property type="molecule type" value="Genomic_DNA"/>
</dbReference>
<name>A0A432V4M5_9HYPH</name>
<dbReference type="SMART" id="SM00460">
    <property type="entry name" value="TGc"/>
    <property type="match status" value="1"/>
</dbReference>
<protein>
    <submittedName>
        <fullName evidence="2">Transglutaminase</fullName>
    </submittedName>
</protein>
<dbReference type="PROSITE" id="PS51318">
    <property type="entry name" value="TAT"/>
    <property type="match status" value="1"/>
</dbReference>
<comment type="caution">
    <text evidence="2">The sequence shown here is derived from an EMBL/GenBank/DDBJ whole genome shotgun (WGS) entry which is preliminary data.</text>
</comment>
<dbReference type="InterPro" id="IPR006311">
    <property type="entry name" value="TAT_signal"/>
</dbReference>
<dbReference type="InterPro" id="IPR002931">
    <property type="entry name" value="Transglutaminase-like"/>
</dbReference>
<gene>
    <name evidence="2" type="ORF">EET67_14635</name>
</gene>
<dbReference type="Pfam" id="PF01841">
    <property type="entry name" value="Transglut_core"/>
    <property type="match status" value="1"/>
</dbReference>
<dbReference type="Gene3D" id="3.10.620.30">
    <property type="match status" value="1"/>
</dbReference>
<dbReference type="SUPFAM" id="SSF54001">
    <property type="entry name" value="Cysteine proteinases"/>
    <property type="match status" value="1"/>
</dbReference>
<dbReference type="InterPro" id="IPR038765">
    <property type="entry name" value="Papain-like_cys_pep_sf"/>
</dbReference>
<organism evidence="2 3">
    <name type="scientific">Borborobacter arsenicus</name>
    <dbReference type="NCBI Taxonomy" id="1851146"/>
    <lineage>
        <taxon>Bacteria</taxon>
        <taxon>Pseudomonadati</taxon>
        <taxon>Pseudomonadota</taxon>
        <taxon>Alphaproteobacteria</taxon>
        <taxon>Hyphomicrobiales</taxon>
        <taxon>Phyllobacteriaceae</taxon>
        <taxon>Borborobacter</taxon>
    </lineage>
</organism>
<feature type="domain" description="Transglutaminase-like" evidence="1">
    <location>
        <begin position="203"/>
        <end position="278"/>
    </location>
</feature>
<evidence type="ECO:0000313" key="2">
    <source>
        <dbReference type="EMBL" id="RUM97099.1"/>
    </source>
</evidence>
<dbReference type="PANTHER" id="PTHR38339:SF1">
    <property type="entry name" value="TRANSGLUTAMINASE-LIKE DOMAIN-CONTAINING PROTEIN"/>
    <property type="match status" value="1"/>
</dbReference>
<proteinExistence type="predicted"/>
<dbReference type="PANTHER" id="PTHR38339">
    <property type="entry name" value="TRANSGLUTAMINASE DOMAIN PROTEIN"/>
    <property type="match status" value="1"/>
</dbReference>
<sequence>MINRRDFLAGATACSTAALILPGIAGATARFDPQPGEWRSFRITTRLEIPKADGAVQAWVPLPALEDGGWILPVGDKWTGNEAAAEIVTDPKYGAKLLHARFAGDQPSTIEVESRFKTRDRAATLNASGKAAPLSDAERQIYLEATELMPTDGLVKQTADEITASLSGDADKARAIYEWVVENTYRKAETLGCGTGDVASLLLSGNLGGKCADLNALYVALARAAGLPARDVYGIRVAPSKFGYKSLGAGSETITKSQHCRAEVYLSDHGWVAADPADVRKVMLEEPPRDNAIDSPLVTAVREKLFGSWEGNWLAYNTAHDLVLPGSDHKVAFLMYPQAEIAGALLDCLDADGFKYTITSAEITA</sequence>